<dbReference type="PROSITE" id="PS50082">
    <property type="entry name" value="WD_REPEATS_2"/>
    <property type="match status" value="2"/>
</dbReference>
<evidence type="ECO:0000256" key="2">
    <source>
        <dbReference type="ARBA" id="ARBA00022737"/>
    </source>
</evidence>
<dbReference type="Proteomes" id="UP000701801">
    <property type="component" value="Unassembled WGS sequence"/>
</dbReference>
<dbReference type="Pfam" id="PF00400">
    <property type="entry name" value="WD40"/>
    <property type="match status" value="3"/>
</dbReference>
<dbReference type="InterPro" id="IPR015943">
    <property type="entry name" value="WD40/YVTN_repeat-like_dom_sf"/>
</dbReference>
<evidence type="ECO:0008006" key="6">
    <source>
        <dbReference type="Google" id="ProtNLM"/>
    </source>
</evidence>
<feature type="repeat" description="WD" evidence="3">
    <location>
        <begin position="170"/>
        <end position="211"/>
    </location>
</feature>
<dbReference type="PROSITE" id="PS00678">
    <property type="entry name" value="WD_REPEATS_1"/>
    <property type="match status" value="2"/>
</dbReference>
<dbReference type="OrthoDB" id="538223at2759"/>
<protein>
    <recommendedName>
        <fullName evidence="6">WD40 repeat-like protein</fullName>
    </recommendedName>
</protein>
<evidence type="ECO:0000313" key="5">
    <source>
        <dbReference type="Proteomes" id="UP000701801"/>
    </source>
</evidence>
<dbReference type="AlphaFoldDB" id="A0A9N9LVV9"/>
<dbReference type="PROSITE" id="PS50294">
    <property type="entry name" value="WD_REPEATS_REGION"/>
    <property type="match status" value="2"/>
</dbReference>
<dbReference type="InterPro" id="IPR019775">
    <property type="entry name" value="WD40_repeat_CS"/>
</dbReference>
<dbReference type="PANTHER" id="PTHR19879">
    <property type="entry name" value="TRANSCRIPTION INITIATION FACTOR TFIID"/>
    <property type="match status" value="1"/>
</dbReference>
<gene>
    <name evidence="4" type="ORF">HYALB_00013390</name>
</gene>
<keyword evidence="2" id="KW-0677">Repeat</keyword>
<evidence type="ECO:0000256" key="1">
    <source>
        <dbReference type="ARBA" id="ARBA00022574"/>
    </source>
</evidence>
<dbReference type="PANTHER" id="PTHR19879:SF9">
    <property type="entry name" value="TRANSCRIPTION INITIATION FACTOR TFIID SUBUNIT 5"/>
    <property type="match status" value="1"/>
</dbReference>
<reference evidence="4" key="1">
    <citation type="submission" date="2021-07" db="EMBL/GenBank/DDBJ databases">
        <authorList>
            <person name="Durling M."/>
        </authorList>
    </citation>
    <scope>NUCLEOTIDE SEQUENCE</scope>
</reference>
<comment type="caution">
    <text evidence="4">The sequence shown here is derived from an EMBL/GenBank/DDBJ whole genome shotgun (WGS) entry which is preliminary data.</text>
</comment>
<evidence type="ECO:0000313" key="4">
    <source>
        <dbReference type="EMBL" id="CAG8980065.1"/>
    </source>
</evidence>
<dbReference type="SMART" id="SM00320">
    <property type="entry name" value="WD40"/>
    <property type="match status" value="3"/>
</dbReference>
<feature type="repeat" description="WD" evidence="3">
    <location>
        <begin position="212"/>
        <end position="253"/>
    </location>
</feature>
<name>A0A9N9LVV9_9HELO</name>
<organism evidence="4 5">
    <name type="scientific">Hymenoscyphus albidus</name>
    <dbReference type="NCBI Taxonomy" id="595503"/>
    <lineage>
        <taxon>Eukaryota</taxon>
        <taxon>Fungi</taxon>
        <taxon>Dikarya</taxon>
        <taxon>Ascomycota</taxon>
        <taxon>Pezizomycotina</taxon>
        <taxon>Leotiomycetes</taxon>
        <taxon>Helotiales</taxon>
        <taxon>Helotiaceae</taxon>
        <taxon>Hymenoscyphus</taxon>
    </lineage>
</organism>
<dbReference type="InterPro" id="IPR001680">
    <property type="entry name" value="WD40_rpt"/>
</dbReference>
<dbReference type="Gene3D" id="2.130.10.10">
    <property type="entry name" value="YVTN repeat-like/Quinoprotein amine dehydrogenase"/>
    <property type="match status" value="1"/>
</dbReference>
<keyword evidence="5" id="KW-1185">Reference proteome</keyword>
<dbReference type="InterPro" id="IPR036322">
    <property type="entry name" value="WD40_repeat_dom_sf"/>
</dbReference>
<proteinExistence type="predicted"/>
<keyword evidence="1 3" id="KW-0853">WD repeat</keyword>
<evidence type="ECO:0000256" key="3">
    <source>
        <dbReference type="PROSITE-ProRule" id="PRU00221"/>
    </source>
</evidence>
<dbReference type="CDD" id="cd00200">
    <property type="entry name" value="WD40"/>
    <property type="match status" value="1"/>
</dbReference>
<sequence length="299" mass="33351">MSKTLKKDICELHAPGYQVTQVESGRLQQCLPPEVQYACLYWVQHLQRSGSLAYNSDEAHRFLQEHLLHWLEALGWMGRTSEGIQAILSLEALISANENSSLHSFIHDTKRFVLYNQSVIEKAPLQLYCSAIMFVPENSMVKRQFKKEMLPLIQMKSKVRSGWSATLQTLEGHSRPVNSVAFSPDGKVVASGSNDQTVRLWDASTGRPLQTLEGHSRPVNSVAFSPDGKVVASGSNDHTVRLWDASTGRPLQTLEGHSDLVNSVAFSPHSITVLDNWVTKDKKPVLWLPPDYHPTSVAV</sequence>
<accession>A0A9N9LVV9</accession>
<dbReference type="EMBL" id="CAJVRM010000353">
    <property type="protein sequence ID" value="CAG8980065.1"/>
    <property type="molecule type" value="Genomic_DNA"/>
</dbReference>
<dbReference type="SUPFAM" id="SSF50978">
    <property type="entry name" value="WD40 repeat-like"/>
    <property type="match status" value="1"/>
</dbReference>